<dbReference type="PANTHER" id="PTHR34448">
    <property type="entry name" value="AMINOPEPTIDASE"/>
    <property type="match status" value="1"/>
</dbReference>
<dbReference type="AlphaFoldDB" id="X0ZK64"/>
<dbReference type="PANTHER" id="PTHR34448:SF1">
    <property type="entry name" value="BLL6088 PROTEIN"/>
    <property type="match status" value="1"/>
</dbReference>
<dbReference type="SUPFAM" id="SSF144052">
    <property type="entry name" value="Thermophilic metalloprotease-like"/>
    <property type="match status" value="1"/>
</dbReference>
<comment type="caution">
    <text evidence="2">The sequence shown here is derived from an EMBL/GenBank/DDBJ whole genome shotgun (WGS) entry which is preliminary data.</text>
</comment>
<dbReference type="GO" id="GO:0046872">
    <property type="term" value="F:metal ion binding"/>
    <property type="evidence" value="ECO:0007669"/>
    <property type="project" value="UniProtKB-KW"/>
</dbReference>
<proteinExistence type="predicted"/>
<reference evidence="2" key="1">
    <citation type="journal article" date="2014" name="Front. Microbiol.">
        <title>High frequency of phylogenetically diverse reductive dehalogenase-homologous genes in deep subseafloor sedimentary metagenomes.</title>
        <authorList>
            <person name="Kawai M."/>
            <person name="Futagami T."/>
            <person name="Toyoda A."/>
            <person name="Takaki Y."/>
            <person name="Nishi S."/>
            <person name="Hori S."/>
            <person name="Arai W."/>
            <person name="Tsubouchi T."/>
            <person name="Morono Y."/>
            <person name="Uchiyama I."/>
            <person name="Ito T."/>
            <person name="Fujiyama A."/>
            <person name="Inagaki F."/>
            <person name="Takami H."/>
        </authorList>
    </citation>
    <scope>NUCLEOTIDE SEQUENCE</scope>
    <source>
        <strain evidence="2">Expedition CK06-06</strain>
    </source>
</reference>
<sequence>MLVRTVGRVNYPPMQKMTTVLYEMSQAAEIVRLTTPSGTDLCMKVDKAGDPFWEEPPTDRGYPQMLGGQSGFMAFRESYQGVLVFDGTLWPPSDLGILHSPVRLEIESGYIKKIKGGSEALIYERWLSGFNHPEAYLMDHACYGFNPGVVRPTGRILEDERIFGCMQFGIGATEYGSPAHSDGVVLNPSVWLDELQIEEDGRYTHPALVELCRQMGMGGY</sequence>
<dbReference type="InterPro" id="IPR058739">
    <property type="entry name" value="NicX"/>
</dbReference>
<dbReference type="EMBL" id="BART01004366">
    <property type="protein sequence ID" value="GAG70030.1"/>
    <property type="molecule type" value="Genomic_DNA"/>
</dbReference>
<accession>X0ZK64</accession>
<dbReference type="Pfam" id="PF26233">
    <property type="entry name" value="NicX"/>
    <property type="match status" value="1"/>
</dbReference>
<evidence type="ECO:0000313" key="2">
    <source>
        <dbReference type="EMBL" id="GAG70030.1"/>
    </source>
</evidence>
<keyword evidence="1" id="KW-0479">Metal-binding</keyword>
<gene>
    <name evidence="2" type="ORF">S01H4_11022</name>
</gene>
<protein>
    <submittedName>
        <fullName evidence="2">Uncharacterized protein</fullName>
    </submittedName>
</protein>
<dbReference type="InterPro" id="IPR052170">
    <property type="entry name" value="M29_Exopeptidase"/>
</dbReference>
<name>X0ZK64_9ZZZZ</name>
<evidence type="ECO:0000256" key="1">
    <source>
        <dbReference type="ARBA" id="ARBA00022723"/>
    </source>
</evidence>
<organism evidence="2">
    <name type="scientific">marine sediment metagenome</name>
    <dbReference type="NCBI Taxonomy" id="412755"/>
    <lineage>
        <taxon>unclassified sequences</taxon>
        <taxon>metagenomes</taxon>
        <taxon>ecological metagenomes</taxon>
    </lineage>
</organism>